<dbReference type="SUPFAM" id="SSF51905">
    <property type="entry name" value="FAD/NAD(P)-binding domain"/>
    <property type="match status" value="2"/>
</dbReference>
<dbReference type="Proteomes" id="UP000729357">
    <property type="component" value="Unassembled WGS sequence"/>
</dbReference>
<dbReference type="InterPro" id="IPR020946">
    <property type="entry name" value="Flavin_mOase-like"/>
</dbReference>
<dbReference type="PANTHER" id="PTHR23023">
    <property type="entry name" value="DIMETHYLANILINE MONOOXYGENASE"/>
    <property type="match status" value="1"/>
</dbReference>
<keyword evidence="7" id="KW-0408">Iron</keyword>
<dbReference type="GO" id="GO:0050660">
    <property type="term" value="F:flavin adenine dinucleotide binding"/>
    <property type="evidence" value="ECO:0007669"/>
    <property type="project" value="InterPro"/>
</dbReference>
<dbReference type="InterPro" id="IPR017941">
    <property type="entry name" value="Rieske_2Fe-2S"/>
</dbReference>
<dbReference type="GO" id="GO:0051537">
    <property type="term" value="F:2 iron, 2 sulfur cluster binding"/>
    <property type="evidence" value="ECO:0007669"/>
    <property type="project" value="UniProtKB-KW"/>
</dbReference>
<keyword evidence="6" id="KW-0560">Oxidoreductase</keyword>
<organism evidence="11 12">
    <name type="scientific">Aureobasidium melanogenum</name>
    <name type="common">Aureobasidium pullulans var. melanogenum</name>
    <dbReference type="NCBI Taxonomy" id="46634"/>
    <lineage>
        <taxon>Eukaryota</taxon>
        <taxon>Fungi</taxon>
        <taxon>Dikarya</taxon>
        <taxon>Ascomycota</taxon>
        <taxon>Pezizomycotina</taxon>
        <taxon>Dothideomycetes</taxon>
        <taxon>Dothideomycetidae</taxon>
        <taxon>Dothideales</taxon>
        <taxon>Saccotheciaceae</taxon>
        <taxon>Aureobasidium</taxon>
    </lineage>
</organism>
<dbReference type="PRINTS" id="PR00419">
    <property type="entry name" value="ADXRDTASE"/>
</dbReference>
<evidence type="ECO:0000256" key="4">
    <source>
        <dbReference type="ARBA" id="ARBA00022723"/>
    </source>
</evidence>
<feature type="region of interest" description="Disordered" evidence="9">
    <location>
        <begin position="484"/>
        <end position="518"/>
    </location>
</feature>
<dbReference type="GO" id="GO:0046872">
    <property type="term" value="F:metal ion binding"/>
    <property type="evidence" value="ECO:0007669"/>
    <property type="project" value="UniProtKB-KW"/>
</dbReference>
<dbReference type="CDD" id="cd03467">
    <property type="entry name" value="Rieske"/>
    <property type="match status" value="1"/>
</dbReference>
<accession>A0A9P8FTD7</accession>
<dbReference type="InterPro" id="IPR050346">
    <property type="entry name" value="FMO-like"/>
</dbReference>
<keyword evidence="4" id="KW-0479">Metal-binding</keyword>
<evidence type="ECO:0000256" key="8">
    <source>
        <dbReference type="ARBA" id="ARBA00023014"/>
    </source>
</evidence>
<comment type="similarity">
    <text evidence="1">Belongs to the FMO family.</text>
</comment>
<evidence type="ECO:0000313" key="12">
    <source>
        <dbReference type="Proteomes" id="UP000729357"/>
    </source>
</evidence>
<dbReference type="Pfam" id="PF00355">
    <property type="entry name" value="Rieske"/>
    <property type="match status" value="1"/>
</dbReference>
<feature type="non-terminal residue" evidence="11">
    <location>
        <position position="619"/>
    </location>
</feature>
<dbReference type="Pfam" id="PF01266">
    <property type="entry name" value="DAO"/>
    <property type="match status" value="1"/>
</dbReference>
<dbReference type="EMBL" id="JAHFXS010000733">
    <property type="protein sequence ID" value="KAG9982303.1"/>
    <property type="molecule type" value="Genomic_DNA"/>
</dbReference>
<evidence type="ECO:0000256" key="7">
    <source>
        <dbReference type="ARBA" id="ARBA00023004"/>
    </source>
</evidence>
<keyword evidence="2" id="KW-0285">Flavoprotein</keyword>
<dbReference type="Gene3D" id="2.102.10.10">
    <property type="entry name" value="Rieske [2Fe-2S] iron-sulphur domain"/>
    <property type="match status" value="1"/>
</dbReference>
<reference evidence="11" key="2">
    <citation type="submission" date="2021-08" db="EMBL/GenBank/DDBJ databases">
        <authorList>
            <person name="Gostincar C."/>
            <person name="Sun X."/>
            <person name="Song Z."/>
            <person name="Gunde-Cimerman N."/>
        </authorList>
    </citation>
    <scope>NUCLEOTIDE SEQUENCE</scope>
    <source>
        <strain evidence="11">EXF-9298</strain>
    </source>
</reference>
<proteinExistence type="inferred from homology"/>
<evidence type="ECO:0000256" key="6">
    <source>
        <dbReference type="ARBA" id="ARBA00023002"/>
    </source>
</evidence>
<evidence type="ECO:0000259" key="10">
    <source>
        <dbReference type="PROSITE" id="PS51296"/>
    </source>
</evidence>
<keyword evidence="12" id="KW-1185">Reference proteome</keyword>
<dbReference type="SUPFAM" id="SSF50022">
    <property type="entry name" value="ISP domain"/>
    <property type="match status" value="1"/>
</dbReference>
<dbReference type="InterPro" id="IPR036188">
    <property type="entry name" value="FAD/NAD-bd_sf"/>
</dbReference>
<sequence>MDVRTVAVIGAGVSGVSSAIHLRNAGLEVTVFERGDVAGGVWVYDPRTALEPSYPAVLPSVGDSPAFDSFLECRDRKVRRDSPVDQDSFAAKRLPKSNHLEILHAPPGPCYQGLHNNVSTPEMKLRTHDWKPDTPDFVPHDVLATYIQDTAAANNILPLVSFRTRVTKVEKKEKKWEVSIAKLIDEDGEKEVQNAVQLFDAVVVASGHYHAPNIPDYPNLKAWKAAFPTRISHSKSYRSPAPFAGKNVLVIGAGVSSTDICRELGGVANKVWQSSRGGEYDLLPSMLPDNCTRIGAIAGFSPLTSTANLRHDDTLPGSVVLTSGDKITDIHHIILATGYHMSYPFLSHLHADNLLPSQASNTILVTTGQVTHNLHKDIFYIPDPTLAFIGVPYHVATFSLFEFQAMAVAEVFAGSADLPEEEEMREEYKERVERKGVGRKLHSLKDDEVPMANKNPWLYAGLASSFPNISRAEDNKTRICQPIPDPWDPPSTSPQPCKTFTKPTADDSSTTTLSETPIQDAPTNSILVFRYKDKIHAIESACPHQGYPMTRATLSDIEDFGIVLSTGITCPKHGWTFDLHTGEADVSRYKLGLYEVELRQSEDGDEQVWVRKKERKRIG</sequence>
<evidence type="ECO:0000256" key="5">
    <source>
        <dbReference type="ARBA" id="ARBA00022827"/>
    </source>
</evidence>
<keyword evidence="8" id="KW-0411">Iron-sulfur</keyword>
<evidence type="ECO:0000256" key="1">
    <source>
        <dbReference type="ARBA" id="ARBA00009183"/>
    </source>
</evidence>
<evidence type="ECO:0000256" key="2">
    <source>
        <dbReference type="ARBA" id="ARBA00022630"/>
    </source>
</evidence>
<feature type="compositionally biased region" description="Polar residues" evidence="9">
    <location>
        <begin position="494"/>
        <end position="518"/>
    </location>
</feature>
<feature type="domain" description="Rieske" evidence="10">
    <location>
        <begin position="525"/>
        <end position="610"/>
    </location>
</feature>
<dbReference type="Pfam" id="PF00743">
    <property type="entry name" value="FMO-like"/>
    <property type="match status" value="2"/>
</dbReference>
<gene>
    <name evidence="11" type="ORF">KCU98_g6876</name>
</gene>
<evidence type="ECO:0000256" key="9">
    <source>
        <dbReference type="SAM" id="MobiDB-lite"/>
    </source>
</evidence>
<comment type="caution">
    <text evidence="11">The sequence shown here is derived from an EMBL/GenBank/DDBJ whole genome shotgun (WGS) entry which is preliminary data.</text>
</comment>
<evidence type="ECO:0000313" key="11">
    <source>
        <dbReference type="EMBL" id="KAG9982303.1"/>
    </source>
</evidence>
<dbReference type="Gene3D" id="3.50.50.60">
    <property type="entry name" value="FAD/NAD(P)-binding domain"/>
    <property type="match status" value="2"/>
</dbReference>
<evidence type="ECO:0000256" key="3">
    <source>
        <dbReference type="ARBA" id="ARBA00022714"/>
    </source>
</evidence>
<protein>
    <submittedName>
        <fullName evidence="11">FAD/NAD(P)-binding domain-containing protein</fullName>
    </submittedName>
</protein>
<dbReference type="GO" id="GO:0004499">
    <property type="term" value="F:N,N-dimethylaniline monooxygenase activity"/>
    <property type="evidence" value="ECO:0007669"/>
    <property type="project" value="InterPro"/>
</dbReference>
<reference evidence="11" key="1">
    <citation type="journal article" date="2021" name="J Fungi (Basel)">
        <title>Virulence traits and population genomics of the black yeast Aureobasidium melanogenum.</title>
        <authorList>
            <person name="Cernosa A."/>
            <person name="Sun X."/>
            <person name="Gostincar C."/>
            <person name="Fang C."/>
            <person name="Gunde-Cimerman N."/>
            <person name="Song Z."/>
        </authorList>
    </citation>
    <scope>NUCLEOTIDE SEQUENCE</scope>
    <source>
        <strain evidence="11">EXF-9298</strain>
    </source>
</reference>
<name>A0A9P8FTD7_AURME</name>
<dbReference type="InterPro" id="IPR036922">
    <property type="entry name" value="Rieske_2Fe-2S_sf"/>
</dbReference>
<keyword evidence="5" id="KW-0274">FAD</keyword>
<keyword evidence="3" id="KW-0001">2Fe-2S</keyword>
<dbReference type="GO" id="GO:0050661">
    <property type="term" value="F:NADP binding"/>
    <property type="evidence" value="ECO:0007669"/>
    <property type="project" value="InterPro"/>
</dbReference>
<dbReference type="AlphaFoldDB" id="A0A9P8FTD7"/>
<feature type="compositionally biased region" description="Pro residues" evidence="9">
    <location>
        <begin position="484"/>
        <end position="493"/>
    </location>
</feature>
<dbReference type="PROSITE" id="PS51296">
    <property type="entry name" value="RIESKE"/>
    <property type="match status" value="1"/>
</dbReference>
<dbReference type="InterPro" id="IPR006076">
    <property type="entry name" value="FAD-dep_OxRdtase"/>
</dbReference>